<accession>C2KV47</accession>
<feature type="non-terminal residue" evidence="3">
    <location>
        <position position="1"/>
    </location>
</feature>
<name>C2KV47_9FIRM</name>
<evidence type="ECO:0000256" key="1">
    <source>
        <dbReference type="PROSITE-ProRule" id="PRU00409"/>
    </source>
</evidence>
<dbReference type="InParanoid" id="C2KV47"/>
<dbReference type="HOGENOM" id="CLU_1499409_0_0_9"/>
<dbReference type="GO" id="GO:0046872">
    <property type="term" value="F:metal ion binding"/>
    <property type="evidence" value="ECO:0007669"/>
    <property type="project" value="InterPro"/>
</dbReference>
<dbReference type="STRING" id="585501.HMPREF6123_0366"/>
<keyword evidence="1" id="KW-0067">ATP-binding</keyword>
<protein>
    <recommendedName>
        <fullName evidence="2">ATP-grasp domain-containing protein</fullName>
    </recommendedName>
</protein>
<dbReference type="RefSeq" id="WP_007155830.1">
    <property type="nucleotide sequence ID" value="NZ_GG668533.1"/>
</dbReference>
<gene>
    <name evidence="3" type="ORF">HMPREF6123_0366</name>
</gene>
<reference evidence="3 4" key="1">
    <citation type="submission" date="2009-04" db="EMBL/GenBank/DDBJ databases">
        <authorList>
            <person name="Qin X."/>
            <person name="Bachman B."/>
            <person name="Battles P."/>
            <person name="Bell A."/>
            <person name="Bess C."/>
            <person name="Bickham C."/>
            <person name="Chaboub L."/>
            <person name="Chen D."/>
            <person name="Coyle M."/>
            <person name="Deiros D.R."/>
            <person name="Dinh H."/>
            <person name="Forbes L."/>
            <person name="Fowler G."/>
            <person name="Francisco L."/>
            <person name="Fu Q."/>
            <person name="Gubbala S."/>
            <person name="Hale W."/>
            <person name="Han Y."/>
            <person name="Hemphill L."/>
            <person name="Highlander S.K."/>
            <person name="Hirani K."/>
            <person name="Hogues M."/>
            <person name="Jackson L."/>
            <person name="Jakkamsetti A."/>
            <person name="Javaid M."/>
            <person name="Jiang H."/>
            <person name="Korchina V."/>
            <person name="Kovar C."/>
            <person name="Lara F."/>
            <person name="Lee S."/>
            <person name="Mata R."/>
            <person name="Mathew T."/>
            <person name="Moen C."/>
            <person name="Morales K."/>
            <person name="Munidasa M."/>
            <person name="Nazareth L."/>
            <person name="Ngo R."/>
            <person name="Nguyen L."/>
            <person name="Okwuonu G."/>
            <person name="Ongeri F."/>
            <person name="Patil S."/>
            <person name="Petrosino J."/>
            <person name="Pham C."/>
            <person name="Pham P."/>
            <person name="Pu L.-L."/>
            <person name="Puazo M."/>
            <person name="Raj R."/>
            <person name="Reid J."/>
            <person name="Rouhana J."/>
            <person name="Saada N."/>
            <person name="Shang Y."/>
            <person name="Simmons D."/>
            <person name="Thornton R."/>
            <person name="Warren J."/>
            <person name="Weissenberger G."/>
            <person name="Zhang J."/>
            <person name="Zhang L."/>
            <person name="Zhou C."/>
            <person name="Zhu D."/>
            <person name="Muzny D."/>
            <person name="Worley K."/>
            <person name="Gibbs R."/>
        </authorList>
    </citation>
    <scope>NUCLEOTIDE SEQUENCE [LARGE SCALE GENOMIC DNA]</scope>
    <source>
        <strain evidence="3 4">F0268</strain>
    </source>
</reference>
<dbReference type="Pfam" id="PF15632">
    <property type="entry name" value="ATPgrasp_Ter"/>
    <property type="match status" value="1"/>
</dbReference>
<dbReference type="EMBL" id="ACKX01000041">
    <property type="protein sequence ID" value="EEJ52350.1"/>
    <property type="molecule type" value="Genomic_DNA"/>
</dbReference>
<keyword evidence="1" id="KW-0547">Nucleotide-binding</keyword>
<proteinExistence type="predicted"/>
<feature type="domain" description="ATP-grasp" evidence="2">
    <location>
        <begin position="74"/>
        <end position="130"/>
    </location>
</feature>
<evidence type="ECO:0000259" key="2">
    <source>
        <dbReference type="PROSITE" id="PS50975"/>
    </source>
</evidence>
<sequence length="180" mass="20658">ISWDFFCNKMWREEEKNYIFQRKIEGKVYTVDYFRGHGGVDRALVRKENLRTKNGAGVSVEILPEKGIERQCKRIAEALNLYGLVNFEWIYEEQEDCFYFLEINPRPSGGIGFSVLAGAPFVEEAVDFYLSEASEADAEGEKAAGRLSETKAIADFVSQKPEAGIRYGFYGKYYDDFYLS</sequence>
<evidence type="ECO:0000313" key="4">
    <source>
        <dbReference type="Proteomes" id="UP000004121"/>
    </source>
</evidence>
<dbReference type="Proteomes" id="UP000004121">
    <property type="component" value="Unassembled WGS sequence"/>
</dbReference>
<evidence type="ECO:0000313" key="3">
    <source>
        <dbReference type="EMBL" id="EEJ52350.1"/>
    </source>
</evidence>
<dbReference type="SUPFAM" id="SSF56059">
    <property type="entry name" value="Glutathione synthetase ATP-binding domain-like"/>
    <property type="match status" value="1"/>
</dbReference>
<dbReference type="PROSITE" id="PS50975">
    <property type="entry name" value="ATP_GRASP"/>
    <property type="match status" value="1"/>
</dbReference>
<dbReference type="InterPro" id="IPR011761">
    <property type="entry name" value="ATP-grasp"/>
</dbReference>
<organism evidence="3 4">
    <name type="scientific">Oribacterium sinus F0268</name>
    <dbReference type="NCBI Taxonomy" id="585501"/>
    <lineage>
        <taxon>Bacteria</taxon>
        <taxon>Bacillati</taxon>
        <taxon>Bacillota</taxon>
        <taxon>Clostridia</taxon>
        <taxon>Lachnospirales</taxon>
        <taxon>Lachnospiraceae</taxon>
        <taxon>Oribacterium</taxon>
    </lineage>
</organism>
<keyword evidence="4" id="KW-1185">Reference proteome</keyword>
<dbReference type="Gene3D" id="3.30.470.20">
    <property type="entry name" value="ATP-grasp fold, B domain"/>
    <property type="match status" value="1"/>
</dbReference>
<dbReference type="GO" id="GO:0005524">
    <property type="term" value="F:ATP binding"/>
    <property type="evidence" value="ECO:0007669"/>
    <property type="project" value="UniProtKB-UniRule"/>
</dbReference>
<comment type="caution">
    <text evidence="3">The sequence shown here is derived from an EMBL/GenBank/DDBJ whole genome shotgun (WGS) entry which is preliminary data.</text>
</comment>
<dbReference type="eggNOG" id="COG0189">
    <property type="taxonomic scope" value="Bacteria"/>
</dbReference>
<dbReference type="AlphaFoldDB" id="C2KV47"/>